<evidence type="ECO:0000313" key="9">
    <source>
        <dbReference type="EMBL" id="OUM49941.1"/>
    </source>
</evidence>
<reference evidence="9 10" key="1">
    <citation type="submission" date="2017-02" db="EMBL/GenBank/DDBJ databases">
        <title>Bacillus pseudomycoides isolate FSL K6-0042.</title>
        <authorList>
            <person name="Kovac J."/>
        </authorList>
    </citation>
    <scope>NUCLEOTIDE SEQUENCE [LARGE SCALE GENOMIC DNA]</scope>
    <source>
        <strain evidence="9 10">FSL K6-0042</strain>
    </source>
</reference>
<dbReference type="InterPro" id="IPR000873">
    <property type="entry name" value="AMP-dep_synth/lig_dom"/>
</dbReference>
<proteinExistence type="inferred from homology"/>
<name>A0A1Y3MM43_9BACI</name>
<dbReference type="EMBL" id="MWPX01000003">
    <property type="protein sequence ID" value="OUM49941.1"/>
    <property type="molecule type" value="Genomic_DNA"/>
</dbReference>
<dbReference type="RefSeq" id="WP_016112663.1">
    <property type="nucleotide sequence ID" value="NZ_CP189809.1"/>
</dbReference>
<dbReference type="InterPro" id="IPR042099">
    <property type="entry name" value="ANL_N_sf"/>
</dbReference>
<evidence type="ECO:0000259" key="8">
    <source>
        <dbReference type="Pfam" id="PF13193"/>
    </source>
</evidence>
<dbReference type="AlphaFoldDB" id="A0A1Y3MM43"/>
<keyword evidence="5" id="KW-0067">ATP-binding</keyword>
<comment type="caution">
    <text evidence="9">The sequence shown here is derived from an EMBL/GenBank/DDBJ whole genome shotgun (WGS) entry which is preliminary data.</text>
</comment>
<dbReference type="CDD" id="cd12119">
    <property type="entry name" value="ttLC_FACS_AlkK_like"/>
    <property type="match status" value="1"/>
</dbReference>
<sequence>MMMDVPLLIPAMMERAEKYFAKKEVVSRTASRIQTLTYGEIAKRTRRLASVLNKMGIDRGDKVGTIAWNHHRHLEAYFAIPGIGAVLHTINLRLSAEHISYIINHAEDKIILVDEDMVPVLESIQHEIPHVKAFIIMTDDHELPHTTLSPAYHYEKLLEEGDETFPFITDLDEKEPAGMCYTSATTGKPKGVVYTHRSIALHSYTLGLVDGGNLSEVDTCMPVVPMFHVNAWGLPFAGTWFGTKLVLPGPHFTPEILAQLIEREKVTITAGVPTIWIGLLQELEKYPYDISSIRTIWSGGSAAPGSMIRTYEEKYGIAFRQIYGMTETSPAVVINCPKSYQRDLPKEEYYELRSRQGYLFPGLEMKVIGQDGEIKWDGEEMGELCLRGPWIAGSYYNDERTADSMKDGWLHTGDIVTVDPEGFMKIADRTKDLIKSGGEWISSVDLENALMAHDKVLEASVVAVPHEKWQERPVACVVLKEGQTVEQEELYALLEDQFPKWWMPDDILFVEEIPKTSVGKFLKRALRDQLKSYLVKQK</sequence>
<dbReference type="FunFam" id="3.30.300.30:FF:000008">
    <property type="entry name" value="2,3-dihydroxybenzoate-AMP ligase"/>
    <property type="match status" value="1"/>
</dbReference>
<dbReference type="Proteomes" id="UP000195321">
    <property type="component" value="Unassembled WGS sequence"/>
</dbReference>
<organism evidence="9 10">
    <name type="scientific">Bacillus pseudomycoides</name>
    <dbReference type="NCBI Taxonomy" id="64104"/>
    <lineage>
        <taxon>Bacteria</taxon>
        <taxon>Bacillati</taxon>
        <taxon>Bacillota</taxon>
        <taxon>Bacilli</taxon>
        <taxon>Bacillales</taxon>
        <taxon>Bacillaceae</taxon>
        <taxon>Bacillus</taxon>
        <taxon>Bacillus cereus group</taxon>
    </lineage>
</organism>
<evidence type="ECO:0000256" key="5">
    <source>
        <dbReference type="ARBA" id="ARBA00022840"/>
    </source>
</evidence>
<evidence type="ECO:0000256" key="6">
    <source>
        <dbReference type="ARBA" id="ARBA00023098"/>
    </source>
</evidence>
<dbReference type="InterPro" id="IPR025110">
    <property type="entry name" value="AMP-bd_C"/>
</dbReference>
<evidence type="ECO:0000259" key="7">
    <source>
        <dbReference type="Pfam" id="PF00501"/>
    </source>
</evidence>
<keyword evidence="2" id="KW-0474">Menaquinone biosynthesis</keyword>
<dbReference type="Pfam" id="PF13193">
    <property type="entry name" value="AMP-binding_C"/>
    <property type="match status" value="1"/>
</dbReference>
<accession>A0A1Y3MM43</accession>
<dbReference type="PANTHER" id="PTHR43859">
    <property type="entry name" value="ACYL-ACTIVATING ENZYME"/>
    <property type="match status" value="1"/>
</dbReference>
<evidence type="ECO:0000256" key="4">
    <source>
        <dbReference type="ARBA" id="ARBA00022832"/>
    </source>
</evidence>
<evidence type="ECO:0000256" key="3">
    <source>
        <dbReference type="ARBA" id="ARBA00022598"/>
    </source>
</evidence>
<keyword evidence="6" id="KW-0443">Lipid metabolism</keyword>
<evidence type="ECO:0000256" key="1">
    <source>
        <dbReference type="ARBA" id="ARBA00006432"/>
    </source>
</evidence>
<keyword evidence="4" id="KW-0276">Fatty acid metabolism</keyword>
<feature type="domain" description="AMP-dependent synthetase/ligase" evidence="7">
    <location>
        <begin position="16"/>
        <end position="396"/>
    </location>
</feature>
<dbReference type="NCBIfam" id="NF004837">
    <property type="entry name" value="PRK06187.1"/>
    <property type="match status" value="1"/>
</dbReference>
<dbReference type="Gene3D" id="3.30.300.30">
    <property type="match status" value="1"/>
</dbReference>
<dbReference type="PANTHER" id="PTHR43859:SF4">
    <property type="entry name" value="BUTANOATE--COA LIGASE AAE1-RELATED"/>
    <property type="match status" value="1"/>
</dbReference>
<comment type="similarity">
    <text evidence="1">Belongs to the ATP-dependent AMP-binding enzyme family.</text>
</comment>
<dbReference type="GO" id="GO:0005524">
    <property type="term" value="F:ATP binding"/>
    <property type="evidence" value="ECO:0007669"/>
    <property type="project" value="UniProtKB-KW"/>
</dbReference>
<gene>
    <name evidence="9" type="ORF">BW425_04800</name>
</gene>
<dbReference type="GO" id="GO:0009234">
    <property type="term" value="P:menaquinone biosynthetic process"/>
    <property type="evidence" value="ECO:0007669"/>
    <property type="project" value="UniProtKB-KW"/>
</dbReference>
<dbReference type="InterPro" id="IPR045851">
    <property type="entry name" value="AMP-bd_C_sf"/>
</dbReference>
<keyword evidence="3 9" id="KW-0436">Ligase</keyword>
<dbReference type="Pfam" id="PF00501">
    <property type="entry name" value="AMP-binding"/>
    <property type="match status" value="1"/>
</dbReference>
<dbReference type="GO" id="GO:0006631">
    <property type="term" value="P:fatty acid metabolic process"/>
    <property type="evidence" value="ECO:0007669"/>
    <property type="project" value="UniProtKB-KW"/>
</dbReference>
<evidence type="ECO:0000313" key="10">
    <source>
        <dbReference type="Proteomes" id="UP000195321"/>
    </source>
</evidence>
<feature type="domain" description="AMP-binding enzyme C-terminal" evidence="8">
    <location>
        <begin position="446"/>
        <end position="520"/>
    </location>
</feature>
<dbReference type="Gene3D" id="3.40.50.12780">
    <property type="entry name" value="N-terminal domain of ligase-like"/>
    <property type="match status" value="1"/>
</dbReference>
<dbReference type="GO" id="GO:0016874">
    <property type="term" value="F:ligase activity"/>
    <property type="evidence" value="ECO:0007669"/>
    <property type="project" value="UniProtKB-KW"/>
</dbReference>
<protein>
    <submittedName>
        <fullName evidence="9">Fatty-acid--CoA ligase</fullName>
    </submittedName>
</protein>
<dbReference type="SUPFAM" id="SSF56801">
    <property type="entry name" value="Acetyl-CoA synthetase-like"/>
    <property type="match status" value="1"/>
</dbReference>
<evidence type="ECO:0000256" key="2">
    <source>
        <dbReference type="ARBA" id="ARBA00022428"/>
    </source>
</evidence>
<keyword evidence="5" id="KW-0547">Nucleotide-binding</keyword>